<protein>
    <submittedName>
        <fullName evidence="2">Uncharacterized protein</fullName>
    </submittedName>
</protein>
<accession>A0ABW0I4S5</accession>
<proteinExistence type="predicted"/>
<evidence type="ECO:0000313" key="2">
    <source>
        <dbReference type="EMBL" id="MFC5407505.1"/>
    </source>
</evidence>
<comment type="caution">
    <text evidence="2">The sequence shown here is derived from an EMBL/GenBank/DDBJ whole genome shotgun (WGS) entry which is preliminary data.</text>
</comment>
<dbReference type="EMBL" id="JBHSMI010000067">
    <property type="protein sequence ID" value="MFC5407505.1"/>
    <property type="molecule type" value="Genomic_DNA"/>
</dbReference>
<sequence>MHFELYLENLELKRRLIEAQMQLLHMQHAAVLQEMERFRTENGPPVQTEAVPGSREHNS</sequence>
<dbReference type="RefSeq" id="WP_378140228.1">
    <property type="nucleotide sequence ID" value="NZ_JBHSMI010000067.1"/>
</dbReference>
<evidence type="ECO:0000256" key="1">
    <source>
        <dbReference type="SAM" id="MobiDB-lite"/>
    </source>
</evidence>
<feature type="region of interest" description="Disordered" evidence="1">
    <location>
        <begin position="37"/>
        <end position="59"/>
    </location>
</feature>
<organism evidence="2 3">
    <name type="scientific">Cohnella soli</name>
    <dbReference type="NCBI Taxonomy" id="425005"/>
    <lineage>
        <taxon>Bacteria</taxon>
        <taxon>Bacillati</taxon>
        <taxon>Bacillota</taxon>
        <taxon>Bacilli</taxon>
        <taxon>Bacillales</taxon>
        <taxon>Paenibacillaceae</taxon>
        <taxon>Cohnella</taxon>
    </lineage>
</organism>
<gene>
    <name evidence="2" type="ORF">ACFPOF_32645</name>
</gene>
<keyword evidence="3" id="KW-1185">Reference proteome</keyword>
<name>A0ABW0I4S5_9BACL</name>
<reference evidence="3" key="1">
    <citation type="journal article" date="2019" name="Int. J. Syst. Evol. Microbiol.">
        <title>The Global Catalogue of Microorganisms (GCM) 10K type strain sequencing project: providing services to taxonomists for standard genome sequencing and annotation.</title>
        <authorList>
            <consortium name="The Broad Institute Genomics Platform"/>
            <consortium name="The Broad Institute Genome Sequencing Center for Infectious Disease"/>
            <person name="Wu L."/>
            <person name="Ma J."/>
        </authorList>
    </citation>
    <scope>NUCLEOTIDE SEQUENCE [LARGE SCALE GENOMIC DNA]</scope>
    <source>
        <strain evidence="3">CGMCC 1.18575</strain>
    </source>
</reference>
<dbReference type="Proteomes" id="UP001596113">
    <property type="component" value="Unassembled WGS sequence"/>
</dbReference>
<evidence type="ECO:0000313" key="3">
    <source>
        <dbReference type="Proteomes" id="UP001596113"/>
    </source>
</evidence>